<dbReference type="PANTHER" id="PTHR30629:SF2">
    <property type="entry name" value="PROPHAGE INTEGRASE INTS-RELATED"/>
    <property type="match status" value="1"/>
</dbReference>
<sequence length="406" mass="45523">MLTDAEVRAAKPRGAPYKLSDGAGLHLYVTPAGSRIWRYRYEIAGREKLLTIGPYPEVTLAQAREERTKARAHLRASVDPAVERKKARLAATDKRLVFEAVARDWHARRSPGWTRRHSDDVLNSLERDVFPAFGSLQLRDITPAMVLGLLRPIEARPAIETARRVRQRISAVFVFAVASGIGENDPAAMVKGALAPLVKGRQPAVLDLDGAREMLQSVEGIPAHPVTKLAHRFLALTVVRPGEIRGAKWSEFEDLSGAAPIWRIPAQRMKMRREHLVPLSPAAVEVLDCVRRFAARSELVFPSVRQLHRPMSENAIGYLLNRAGYHGRHVPHGWRATFSTIMNERFRMDRGILDLMLAHSSDDEVESAYNRALYLDRRKELAEIWAGLLLEKSSSAINMIDVARKS</sequence>
<dbReference type="InterPro" id="IPR025166">
    <property type="entry name" value="Integrase_DNA_bind_dom"/>
</dbReference>
<dbReference type="InterPro" id="IPR050808">
    <property type="entry name" value="Phage_Integrase"/>
</dbReference>
<evidence type="ECO:0000313" key="9">
    <source>
        <dbReference type="Proteomes" id="UP001196870"/>
    </source>
</evidence>
<dbReference type="Gene3D" id="1.10.443.10">
    <property type="entry name" value="Intergrase catalytic core"/>
    <property type="match status" value="1"/>
</dbReference>
<dbReference type="SUPFAM" id="SSF56349">
    <property type="entry name" value="DNA breaking-rejoining enzymes"/>
    <property type="match status" value="1"/>
</dbReference>
<dbReference type="CDD" id="cd00801">
    <property type="entry name" value="INT_P4_C"/>
    <property type="match status" value="1"/>
</dbReference>
<dbReference type="InterPro" id="IPR011010">
    <property type="entry name" value="DNA_brk_join_enz"/>
</dbReference>
<dbReference type="Gene3D" id="3.30.160.390">
    <property type="entry name" value="Integrase, DNA-binding domain"/>
    <property type="match status" value="1"/>
</dbReference>
<evidence type="ECO:0000259" key="6">
    <source>
        <dbReference type="PROSITE" id="PS51898"/>
    </source>
</evidence>
<dbReference type="InterPro" id="IPR053876">
    <property type="entry name" value="Phage_int_M"/>
</dbReference>
<organism evidence="8 9">
    <name type="scientific">Plastoroseomonas hellenica</name>
    <dbReference type="NCBI Taxonomy" id="2687306"/>
    <lineage>
        <taxon>Bacteria</taxon>
        <taxon>Pseudomonadati</taxon>
        <taxon>Pseudomonadota</taxon>
        <taxon>Alphaproteobacteria</taxon>
        <taxon>Acetobacterales</taxon>
        <taxon>Acetobacteraceae</taxon>
        <taxon>Plastoroseomonas</taxon>
    </lineage>
</organism>
<evidence type="ECO:0000259" key="7">
    <source>
        <dbReference type="PROSITE" id="PS51900"/>
    </source>
</evidence>
<dbReference type="Gene3D" id="1.10.150.130">
    <property type="match status" value="1"/>
</dbReference>
<proteinExistence type="inferred from homology"/>
<evidence type="ECO:0000256" key="4">
    <source>
        <dbReference type="ARBA" id="ARBA00023172"/>
    </source>
</evidence>
<feature type="domain" description="Tyr recombinase" evidence="6">
    <location>
        <begin position="201"/>
        <end position="383"/>
    </location>
</feature>
<dbReference type="GO" id="GO:0003677">
    <property type="term" value="F:DNA binding"/>
    <property type="evidence" value="ECO:0007669"/>
    <property type="project" value="UniProtKB-KW"/>
</dbReference>
<comment type="similarity">
    <text evidence="1">Belongs to the 'phage' integrase family.</text>
</comment>
<evidence type="ECO:0000256" key="5">
    <source>
        <dbReference type="PROSITE-ProRule" id="PRU01248"/>
    </source>
</evidence>
<evidence type="ECO:0000313" key="8">
    <source>
        <dbReference type="EMBL" id="MBR0663972.1"/>
    </source>
</evidence>
<dbReference type="InterPro" id="IPR038488">
    <property type="entry name" value="Integrase_DNA-bd_sf"/>
</dbReference>
<accession>A0ABS5EUK2</accession>
<comment type="caution">
    <text evidence="8">The sequence shown here is derived from an EMBL/GenBank/DDBJ whole genome shotgun (WGS) entry which is preliminary data.</text>
</comment>
<evidence type="ECO:0000256" key="1">
    <source>
        <dbReference type="ARBA" id="ARBA00008857"/>
    </source>
</evidence>
<name>A0ABS5EUK2_9PROT</name>
<reference evidence="9" key="1">
    <citation type="journal article" date="2021" name="Syst. Appl. Microbiol.">
        <title>Roseomonas hellenica sp. nov., isolated from roots of wild-growing Alkanna tinctoria.</title>
        <authorList>
            <person name="Rat A."/>
            <person name="Naranjo H.D."/>
            <person name="Lebbe L."/>
            <person name="Cnockaert M."/>
            <person name="Krigas N."/>
            <person name="Grigoriadou K."/>
            <person name="Maloupa E."/>
            <person name="Willems A."/>
        </authorList>
    </citation>
    <scope>NUCLEOTIDE SEQUENCE [LARGE SCALE GENOMIC DNA]</scope>
    <source>
        <strain evidence="9">LMG 31523</strain>
    </source>
</reference>
<gene>
    <name evidence="8" type="ORF">GXW71_06335</name>
</gene>
<keyword evidence="3 5" id="KW-0238">DNA-binding</keyword>
<keyword evidence="9" id="KW-1185">Reference proteome</keyword>
<evidence type="ECO:0000256" key="2">
    <source>
        <dbReference type="ARBA" id="ARBA00022908"/>
    </source>
</evidence>
<dbReference type="Pfam" id="PF00589">
    <property type="entry name" value="Phage_integrase"/>
    <property type="match status" value="1"/>
</dbReference>
<dbReference type="EMBL" id="JAAGBB010000006">
    <property type="protein sequence ID" value="MBR0663972.1"/>
    <property type="molecule type" value="Genomic_DNA"/>
</dbReference>
<dbReference type="InterPro" id="IPR044068">
    <property type="entry name" value="CB"/>
</dbReference>
<dbReference type="InterPro" id="IPR002104">
    <property type="entry name" value="Integrase_catalytic"/>
</dbReference>
<dbReference type="PANTHER" id="PTHR30629">
    <property type="entry name" value="PROPHAGE INTEGRASE"/>
    <property type="match status" value="1"/>
</dbReference>
<keyword evidence="4" id="KW-0233">DNA recombination</keyword>
<evidence type="ECO:0000256" key="3">
    <source>
        <dbReference type="ARBA" id="ARBA00023125"/>
    </source>
</evidence>
<keyword evidence="2" id="KW-0229">DNA integration</keyword>
<dbReference type="Pfam" id="PF13356">
    <property type="entry name" value="Arm-DNA-bind_3"/>
    <property type="match status" value="1"/>
</dbReference>
<dbReference type="Pfam" id="PF22022">
    <property type="entry name" value="Phage_int_M"/>
    <property type="match status" value="1"/>
</dbReference>
<dbReference type="PROSITE" id="PS51900">
    <property type="entry name" value="CB"/>
    <property type="match status" value="1"/>
</dbReference>
<dbReference type="Proteomes" id="UP001196870">
    <property type="component" value="Unassembled WGS sequence"/>
</dbReference>
<protein>
    <submittedName>
        <fullName evidence="8">Integrase arm-type DNA-binding domain-containing protein</fullName>
    </submittedName>
</protein>
<dbReference type="PROSITE" id="PS51898">
    <property type="entry name" value="TYR_RECOMBINASE"/>
    <property type="match status" value="1"/>
</dbReference>
<dbReference type="InterPro" id="IPR013762">
    <property type="entry name" value="Integrase-like_cat_sf"/>
</dbReference>
<feature type="domain" description="Core-binding (CB)" evidence="7">
    <location>
        <begin position="96"/>
        <end position="177"/>
    </location>
</feature>
<dbReference type="InterPro" id="IPR010998">
    <property type="entry name" value="Integrase_recombinase_N"/>
</dbReference>
<dbReference type="RefSeq" id="WP_211851576.1">
    <property type="nucleotide sequence ID" value="NZ_JAAGBB010000006.1"/>
</dbReference>